<dbReference type="Pfam" id="PF18895">
    <property type="entry name" value="T4SS_pilin"/>
    <property type="match status" value="1"/>
</dbReference>
<keyword evidence="1" id="KW-0472">Membrane</keyword>
<dbReference type="AlphaFoldDB" id="A0AAU8PYN2"/>
<dbReference type="InterPro" id="IPR043993">
    <property type="entry name" value="T4SS_pilin"/>
</dbReference>
<dbReference type="RefSeq" id="WP_013822703.1">
    <property type="nucleotide sequence ID" value="NC_015573.1"/>
</dbReference>
<sequence length="113" mass="11406">MRKIAGALASIALSLLIPAAAWAAGDVDIGAGITQVDKAALAARILKIGEAVGGTAGAIAVLALVFLGLKMATAVNESKRAEAKEQFIWVLIGLGVIGLAVTVVGFIAWVVKQ</sequence>
<evidence type="ECO:0000256" key="2">
    <source>
        <dbReference type="SAM" id="SignalP"/>
    </source>
</evidence>
<dbReference type="KEGG" id="dku:Desku_1608"/>
<keyword evidence="4" id="KW-1185">Reference proteome</keyword>
<evidence type="ECO:0000313" key="4">
    <source>
        <dbReference type="Proteomes" id="UP000009229"/>
    </source>
</evidence>
<gene>
    <name evidence="3" type="ordered locus">Desku_1608</name>
</gene>
<name>A0AAU8PYN2_DESK7</name>
<feature type="transmembrane region" description="Helical" evidence="1">
    <location>
        <begin position="87"/>
        <end position="111"/>
    </location>
</feature>
<evidence type="ECO:0000256" key="1">
    <source>
        <dbReference type="SAM" id="Phobius"/>
    </source>
</evidence>
<keyword evidence="2" id="KW-0732">Signal</keyword>
<organism evidence="3 4">
    <name type="scientific">Desulfofundulus kuznetsovii (strain DSM 6115 / VKM B-1805 / 17)</name>
    <name type="common">Desulfotomaculum kuznetsovii</name>
    <dbReference type="NCBI Taxonomy" id="760568"/>
    <lineage>
        <taxon>Bacteria</taxon>
        <taxon>Bacillati</taxon>
        <taxon>Bacillota</taxon>
        <taxon>Clostridia</taxon>
        <taxon>Eubacteriales</taxon>
        <taxon>Peptococcaceae</taxon>
        <taxon>Desulfofundulus</taxon>
    </lineage>
</organism>
<feature type="signal peptide" evidence="2">
    <location>
        <begin position="1"/>
        <end position="23"/>
    </location>
</feature>
<dbReference type="EMBL" id="CP002770">
    <property type="protein sequence ID" value="AEG15188.1"/>
    <property type="molecule type" value="Genomic_DNA"/>
</dbReference>
<feature type="transmembrane region" description="Helical" evidence="1">
    <location>
        <begin position="56"/>
        <end position="75"/>
    </location>
</feature>
<keyword evidence="1" id="KW-1133">Transmembrane helix</keyword>
<reference evidence="4" key="1">
    <citation type="submission" date="2011-05" db="EMBL/GenBank/DDBJ databases">
        <title>Complete sequence of Desulfotomaculum kuznetsovii DSM 6115.</title>
        <authorList>
            <person name="Lucas S."/>
            <person name="Han J."/>
            <person name="Lapidus A."/>
            <person name="Cheng J.-F."/>
            <person name="Goodwin L."/>
            <person name="Pitluck S."/>
            <person name="Peters L."/>
            <person name="Mikhailova N."/>
            <person name="Lu M."/>
            <person name="Saunders E."/>
            <person name="Han C."/>
            <person name="Tapia R."/>
            <person name="Land M."/>
            <person name="Hauser L."/>
            <person name="Kyrpides N."/>
            <person name="Ivanova N."/>
            <person name="Pagani I."/>
            <person name="Nazina T."/>
            <person name="Ivanova A."/>
            <person name="Parshina S."/>
            <person name="Kuever J."/>
            <person name="Muyzer G."/>
            <person name="Plugge C."/>
            <person name="Stams A."/>
            <person name="Woyke T."/>
        </authorList>
    </citation>
    <scope>NUCLEOTIDE SEQUENCE [LARGE SCALE GENOMIC DNA]</scope>
    <source>
        <strain evidence="4">DSM 6115 / VKM B-1805 / 17</strain>
    </source>
</reference>
<keyword evidence="1" id="KW-0812">Transmembrane</keyword>
<accession>A0AAU8PYN2</accession>
<evidence type="ECO:0000313" key="3">
    <source>
        <dbReference type="EMBL" id="AEG15188.1"/>
    </source>
</evidence>
<dbReference type="Proteomes" id="UP000009229">
    <property type="component" value="Chromosome"/>
</dbReference>
<proteinExistence type="predicted"/>
<feature type="chain" id="PRO_5043975485" evidence="2">
    <location>
        <begin position="24"/>
        <end position="113"/>
    </location>
</feature>
<protein>
    <submittedName>
        <fullName evidence="3">Uncharacterized protein</fullName>
    </submittedName>
</protein>